<organism evidence="2 3">
    <name type="scientific">Candidatus Anaerobiospirillum pullicola</name>
    <dbReference type="NCBI Taxonomy" id="2838451"/>
    <lineage>
        <taxon>Bacteria</taxon>
        <taxon>Pseudomonadati</taxon>
        <taxon>Pseudomonadota</taxon>
        <taxon>Gammaproteobacteria</taxon>
        <taxon>Aeromonadales</taxon>
        <taxon>Succinivibrionaceae</taxon>
        <taxon>Anaerobiospirillum</taxon>
    </lineage>
</organism>
<feature type="compositionally biased region" description="Low complexity" evidence="1">
    <location>
        <begin position="336"/>
        <end position="347"/>
    </location>
</feature>
<feature type="region of interest" description="Disordered" evidence="1">
    <location>
        <begin position="189"/>
        <end position="269"/>
    </location>
</feature>
<sequence length="1020" mass="114243">MWILKSAQEHLSKELRENVWQQLTSYDFSSCTDELSHLDRSLVSAFFDRVVGAYTRYVLVETSFIVSSIREVSSLEELYAQRQARAAQQLQVFLRKEQLYQETITHGYAAATCIESLVAAEPAGALLVATGCGAIVDVLHPKPAGEDNLLDSNAAEMLIMASQALGGENSELKLVESIPLNKVLKHSREEQQAAAKQEQSASDDSTAEAVETTATLGETFTNTEGTGEQQSTPEQSATSEATFSSQNSKQSVERSSCAESSPSAESTVTVDAAAPETVYTGRVLVVEAKAPEMEATGKEISGQHFSKYRERHAERDAGSVVDSSGSEAHDAGHKSAANAAVGTGTANRDANTRSGWARRGAESGAERGYGRNNRRKKQQQRFFGNKKDNVAKLAEAEHLSPNVKSWLSNYTQNLRNSLFANIANKVPAPEDITLFMPIDKDKEKLNEQHYYDGQTVALPTKEQMQEAYAYLGEDFCAQLLWDRKQQVICINGEIFSASDCRIVTKEQLHVYQSYYHHNSLLMRGDSILSELYKRRYGEFSFMVRLALFLQQWYDDCDVIFFNDGHPPVSKHLLMIQAGYMLKQFNLKCGDRLLMGSLGIELTLVMALLGGIHLIGVDVSSKFRQYTFTETATEQRFKQALNFVGHRVAFCLSSRSMYIPRDLYHNEAEVTNFVLRHHRRIVQHADKFFDHMLSANPFKGDRNGDMVAMRFLERDVRFSRKIRYEFSGMIFQMAQQSLVQELLKQGVKIASFDTGRLGLWRDNGRLPVALKEWLYKARPETVLLLTTQKGLHDDVNQLIADVLPTDIGITYVQGLRIPESHMPVAYRRCLPESEEWFTPVKGVTCKAQHQRMLLSYPLLFAGQAPVEAQLKVNPQGQFKYVAALEDFVLLHGQDFKLDELEAQVKPLLPLGLTAQLVPIDAGEISAMSTDDVVLLYSWDVLGSIFDSEQKEEMVRELLQKIPEPWRPHLVLETERLPLTAAHKADRNAARNLVLTNSNKLWAPIANEAAAQGAVEQDSAQV</sequence>
<proteinExistence type="predicted"/>
<comment type="caution">
    <text evidence="2">The sequence shown here is derived from an EMBL/GenBank/DDBJ whole genome shotgun (WGS) entry which is preliminary data.</text>
</comment>
<evidence type="ECO:0000256" key="1">
    <source>
        <dbReference type="SAM" id="MobiDB-lite"/>
    </source>
</evidence>
<feature type="compositionally biased region" description="Low complexity" evidence="1">
    <location>
        <begin position="215"/>
        <end position="228"/>
    </location>
</feature>
<protein>
    <submittedName>
        <fullName evidence="2">Uncharacterized protein</fullName>
    </submittedName>
</protein>
<dbReference type="Proteomes" id="UP000733611">
    <property type="component" value="Unassembled WGS sequence"/>
</dbReference>
<feature type="compositionally biased region" description="Polar residues" evidence="1">
    <location>
        <begin position="229"/>
        <end position="250"/>
    </location>
</feature>
<evidence type="ECO:0000313" key="3">
    <source>
        <dbReference type="Proteomes" id="UP000733611"/>
    </source>
</evidence>
<feature type="region of interest" description="Disordered" evidence="1">
    <location>
        <begin position="310"/>
        <end position="386"/>
    </location>
</feature>
<feature type="compositionally biased region" description="Basic and acidic residues" evidence="1">
    <location>
        <begin position="359"/>
        <end position="369"/>
    </location>
</feature>
<evidence type="ECO:0000313" key="2">
    <source>
        <dbReference type="EMBL" id="MBU3844669.1"/>
    </source>
</evidence>
<name>A0A948TGV2_9GAMM</name>
<feature type="compositionally biased region" description="Low complexity" evidence="1">
    <location>
        <begin position="253"/>
        <end position="266"/>
    </location>
</feature>
<dbReference type="EMBL" id="JAHLFE010000149">
    <property type="protein sequence ID" value="MBU3844669.1"/>
    <property type="molecule type" value="Genomic_DNA"/>
</dbReference>
<reference evidence="2" key="1">
    <citation type="journal article" date="2021" name="PeerJ">
        <title>Extensive microbial diversity within the chicken gut microbiome revealed by metagenomics and culture.</title>
        <authorList>
            <person name="Gilroy R."/>
            <person name="Ravi A."/>
            <person name="Getino M."/>
            <person name="Pursley I."/>
            <person name="Horton D.L."/>
            <person name="Alikhan N.F."/>
            <person name="Baker D."/>
            <person name="Gharbi K."/>
            <person name="Hall N."/>
            <person name="Watson M."/>
            <person name="Adriaenssens E.M."/>
            <person name="Foster-Nyarko E."/>
            <person name="Jarju S."/>
            <person name="Secka A."/>
            <person name="Antonio M."/>
            <person name="Oren A."/>
            <person name="Chaudhuri R.R."/>
            <person name="La Ragione R."/>
            <person name="Hildebrand F."/>
            <person name="Pallen M.J."/>
        </authorList>
    </citation>
    <scope>NUCLEOTIDE SEQUENCE</scope>
    <source>
        <strain evidence="2">378</strain>
    </source>
</reference>
<reference evidence="2" key="2">
    <citation type="submission" date="2021-04" db="EMBL/GenBank/DDBJ databases">
        <authorList>
            <person name="Gilroy R."/>
        </authorList>
    </citation>
    <scope>NUCLEOTIDE SEQUENCE</scope>
    <source>
        <strain evidence="2">378</strain>
    </source>
</reference>
<gene>
    <name evidence="2" type="ORF">H9847_07365</name>
</gene>
<feature type="compositionally biased region" description="Low complexity" evidence="1">
    <location>
        <begin position="192"/>
        <end position="204"/>
    </location>
</feature>
<dbReference type="SUPFAM" id="SSF56801">
    <property type="entry name" value="Acetyl-CoA synthetase-like"/>
    <property type="match status" value="1"/>
</dbReference>
<dbReference type="AlphaFoldDB" id="A0A948TGV2"/>
<accession>A0A948TGV2</accession>